<dbReference type="PROSITE" id="PS50808">
    <property type="entry name" value="ZF_BED"/>
    <property type="match status" value="1"/>
</dbReference>
<gene>
    <name evidence="8" type="primary">LOC114480107</name>
</gene>
<keyword evidence="3" id="KW-0862">Zinc</keyword>
<evidence type="ECO:0000256" key="2">
    <source>
        <dbReference type="ARBA" id="ARBA00022771"/>
    </source>
</evidence>
<evidence type="ECO:0000256" key="1">
    <source>
        <dbReference type="ARBA" id="ARBA00022723"/>
    </source>
</evidence>
<keyword evidence="9" id="KW-1185">Reference proteome</keyword>
<feature type="compositionally biased region" description="Polar residues" evidence="6">
    <location>
        <begin position="179"/>
        <end position="192"/>
    </location>
</feature>
<dbReference type="GO" id="GO:1990837">
    <property type="term" value="F:sequence-specific double-stranded DNA binding"/>
    <property type="evidence" value="ECO:0007669"/>
    <property type="project" value="TreeGrafter"/>
</dbReference>
<reference evidence="8" key="1">
    <citation type="submission" date="2020-06" db="EMBL/GenBank/DDBJ databases">
        <authorList>
            <consortium name="Wellcome Sanger Institute Data Sharing"/>
        </authorList>
    </citation>
    <scope>NUCLEOTIDE SEQUENCE [LARGE SCALE GENOMIC DNA]</scope>
</reference>
<evidence type="ECO:0000256" key="6">
    <source>
        <dbReference type="SAM" id="MobiDB-lite"/>
    </source>
</evidence>
<dbReference type="InterPro" id="IPR003656">
    <property type="entry name" value="Znf_BED"/>
</dbReference>
<evidence type="ECO:0000313" key="9">
    <source>
        <dbReference type="Proteomes" id="UP000694680"/>
    </source>
</evidence>
<evidence type="ECO:0000256" key="4">
    <source>
        <dbReference type="PROSITE-ProRule" id="PRU00027"/>
    </source>
</evidence>
<feature type="coiled-coil region" evidence="5">
    <location>
        <begin position="248"/>
        <end position="324"/>
    </location>
</feature>
<feature type="domain" description="BED-type" evidence="7">
    <location>
        <begin position="122"/>
        <end position="175"/>
    </location>
</feature>
<dbReference type="Proteomes" id="UP000694680">
    <property type="component" value="Chromosome 3"/>
</dbReference>
<dbReference type="Pfam" id="PF02892">
    <property type="entry name" value="zf-BED"/>
    <property type="match status" value="2"/>
</dbReference>
<dbReference type="InterPro" id="IPR036236">
    <property type="entry name" value="Znf_C2H2_sf"/>
</dbReference>
<feature type="region of interest" description="Disordered" evidence="6">
    <location>
        <begin position="176"/>
        <end position="198"/>
    </location>
</feature>
<dbReference type="GO" id="GO:0005634">
    <property type="term" value="C:nucleus"/>
    <property type="evidence" value="ECO:0007669"/>
    <property type="project" value="TreeGrafter"/>
</dbReference>
<evidence type="ECO:0000256" key="5">
    <source>
        <dbReference type="SAM" id="Coils"/>
    </source>
</evidence>
<organism evidence="8 9">
    <name type="scientific">Gouania willdenowi</name>
    <name type="common">Blunt-snouted clingfish</name>
    <name type="synonym">Lepadogaster willdenowi</name>
    <dbReference type="NCBI Taxonomy" id="441366"/>
    <lineage>
        <taxon>Eukaryota</taxon>
        <taxon>Metazoa</taxon>
        <taxon>Chordata</taxon>
        <taxon>Craniata</taxon>
        <taxon>Vertebrata</taxon>
        <taxon>Euteleostomi</taxon>
        <taxon>Actinopterygii</taxon>
        <taxon>Neopterygii</taxon>
        <taxon>Teleostei</taxon>
        <taxon>Neoteleostei</taxon>
        <taxon>Acanthomorphata</taxon>
        <taxon>Ovalentaria</taxon>
        <taxon>Blenniimorphae</taxon>
        <taxon>Blenniiformes</taxon>
        <taxon>Gobiesocoidei</taxon>
        <taxon>Gobiesocidae</taxon>
        <taxon>Gobiesocinae</taxon>
        <taxon>Gouania</taxon>
    </lineage>
</organism>
<keyword evidence="2 4" id="KW-0863">Zinc-finger</keyword>
<reference evidence="8" key="3">
    <citation type="submission" date="2025-09" db="UniProtKB">
        <authorList>
            <consortium name="Ensembl"/>
        </authorList>
    </citation>
    <scope>IDENTIFICATION</scope>
</reference>
<dbReference type="PANTHER" id="PTHR34396">
    <property type="entry name" value="OS03G0264950 PROTEIN-RELATED"/>
    <property type="match status" value="1"/>
</dbReference>
<evidence type="ECO:0000256" key="3">
    <source>
        <dbReference type="ARBA" id="ARBA00022833"/>
    </source>
</evidence>
<dbReference type="PANTHER" id="PTHR34396:SF25">
    <property type="entry name" value="BOUNDARY ELEMENT ASSOCIATED FACTOR"/>
    <property type="match status" value="1"/>
</dbReference>
<proteinExistence type="predicted"/>
<dbReference type="AlphaFoldDB" id="A0A8C5I4M6"/>
<reference evidence="8" key="2">
    <citation type="submission" date="2025-08" db="UniProtKB">
        <authorList>
            <consortium name="Ensembl"/>
        </authorList>
    </citation>
    <scope>IDENTIFICATION</scope>
</reference>
<sequence>NQDYTGISMLRRSVVWSYFKTTESQSVQCLLCSDYLLKRVQSSTSTMLNHLRIKHPVEFCLEASGPGVESTTIPGLNPDGNTDEDICAATIMGVMHPTQGDPGGELMHAQTCDDPPTGRVRPKRSLIWKYFERLEGLSASRCHICMKDIQCGDNGGTSNLRRHVLKRHPHVFSELLANGQPSPHSNSSQDIQDNGKMDEACSPAKKIKAPGKHKGFSPDRKHFADVPVNADEERIMFRKEMELIDALRRTQREEARTLEHQRELLEKLRSAGLREAAAERKEIELLRIAQQVEAEDLKRQREELQREKSELRRQQEELQLDREQLLSFKAHQT</sequence>
<dbReference type="SUPFAM" id="SSF57667">
    <property type="entry name" value="beta-beta-alpha zinc fingers"/>
    <property type="match status" value="2"/>
</dbReference>
<evidence type="ECO:0000259" key="7">
    <source>
        <dbReference type="PROSITE" id="PS50808"/>
    </source>
</evidence>
<dbReference type="GO" id="GO:0008270">
    <property type="term" value="F:zinc ion binding"/>
    <property type="evidence" value="ECO:0007669"/>
    <property type="project" value="UniProtKB-KW"/>
</dbReference>
<dbReference type="Ensembl" id="ENSGWIT00000058785.1">
    <property type="protein sequence ID" value="ENSGWIP00000054558.1"/>
    <property type="gene ID" value="ENSGWIG00000026070.1"/>
</dbReference>
<keyword evidence="5" id="KW-0175">Coiled coil</keyword>
<keyword evidence="1" id="KW-0479">Metal-binding</keyword>
<name>A0A8C5I4M6_GOUWI</name>
<evidence type="ECO:0000313" key="8">
    <source>
        <dbReference type="Ensembl" id="ENSGWIP00000054558.1"/>
    </source>
</evidence>
<dbReference type="InterPro" id="IPR053031">
    <property type="entry name" value="Cuticle_assoc_protein"/>
</dbReference>
<dbReference type="GO" id="GO:0006357">
    <property type="term" value="P:regulation of transcription by RNA polymerase II"/>
    <property type="evidence" value="ECO:0007669"/>
    <property type="project" value="TreeGrafter"/>
</dbReference>
<protein>
    <submittedName>
        <fullName evidence="8">Uncharacterized LOC114480107</fullName>
    </submittedName>
</protein>
<dbReference type="SMART" id="SM00614">
    <property type="entry name" value="ZnF_BED"/>
    <property type="match status" value="2"/>
</dbReference>
<accession>A0A8C5I4M6</accession>